<organism evidence="1 2">
    <name type="scientific">Paraphaeosphaeria sporulosa</name>
    <dbReference type="NCBI Taxonomy" id="1460663"/>
    <lineage>
        <taxon>Eukaryota</taxon>
        <taxon>Fungi</taxon>
        <taxon>Dikarya</taxon>
        <taxon>Ascomycota</taxon>
        <taxon>Pezizomycotina</taxon>
        <taxon>Dothideomycetes</taxon>
        <taxon>Pleosporomycetidae</taxon>
        <taxon>Pleosporales</taxon>
        <taxon>Massarineae</taxon>
        <taxon>Didymosphaeriaceae</taxon>
        <taxon>Paraphaeosphaeria</taxon>
    </lineage>
</organism>
<name>A0A177C7Z5_9PLEO</name>
<dbReference type="RefSeq" id="XP_018033185.1">
    <property type="nucleotide sequence ID" value="XM_018187900.1"/>
</dbReference>
<protein>
    <submittedName>
        <fullName evidence="1">Uncharacterized protein</fullName>
    </submittedName>
</protein>
<dbReference type="EMBL" id="KV441555">
    <property type="protein sequence ID" value="OAG02820.1"/>
    <property type="molecule type" value="Genomic_DNA"/>
</dbReference>
<gene>
    <name evidence="1" type="ORF">CC84DRAFT_926685</name>
</gene>
<evidence type="ECO:0000313" key="2">
    <source>
        <dbReference type="Proteomes" id="UP000077069"/>
    </source>
</evidence>
<sequence length="157" mass="16743">MDMKSLFAEACAALMLHTSVTCIPLTYVLLIQGQTNGDAGAKRCELPLHGLSRSEPVVRAAARSTTSCVNQRCPVHGWVAGRMPVPWPLQRQCACTSPAGAARSKAHGCVRTNSETSDVASRRAMMAVETMARARQARLASHGGSANGQAKEVLARW</sequence>
<proteinExistence type="predicted"/>
<accession>A0A177C7Z5</accession>
<evidence type="ECO:0000313" key="1">
    <source>
        <dbReference type="EMBL" id="OAG02820.1"/>
    </source>
</evidence>
<reference evidence="1 2" key="1">
    <citation type="submission" date="2016-05" db="EMBL/GenBank/DDBJ databases">
        <title>Comparative analysis of secretome profiles of manganese(II)-oxidizing ascomycete fungi.</title>
        <authorList>
            <consortium name="DOE Joint Genome Institute"/>
            <person name="Zeiner C.A."/>
            <person name="Purvine S.O."/>
            <person name="Zink E.M."/>
            <person name="Wu S."/>
            <person name="Pasa-Tolic L."/>
            <person name="Chaput D.L."/>
            <person name="Haridas S."/>
            <person name="Grigoriev I.V."/>
            <person name="Santelli C.M."/>
            <person name="Hansel C.M."/>
        </authorList>
    </citation>
    <scope>NUCLEOTIDE SEQUENCE [LARGE SCALE GENOMIC DNA]</scope>
    <source>
        <strain evidence="1 2">AP3s5-JAC2a</strain>
    </source>
</reference>
<keyword evidence="2" id="KW-1185">Reference proteome</keyword>
<dbReference type="Proteomes" id="UP000077069">
    <property type="component" value="Unassembled WGS sequence"/>
</dbReference>
<dbReference type="InParanoid" id="A0A177C7Z5"/>
<dbReference type="GeneID" id="28771386"/>
<dbReference type="AlphaFoldDB" id="A0A177C7Z5"/>